<evidence type="ECO:0000313" key="2">
    <source>
        <dbReference type="EMBL" id="OGZ62791.1"/>
    </source>
</evidence>
<reference evidence="2 3" key="1">
    <citation type="journal article" date="2016" name="Nat. Commun.">
        <title>Thousands of microbial genomes shed light on interconnected biogeochemical processes in an aquifer system.</title>
        <authorList>
            <person name="Anantharaman K."/>
            <person name="Brown C.T."/>
            <person name="Hug L.A."/>
            <person name="Sharon I."/>
            <person name="Castelle C.J."/>
            <person name="Probst A.J."/>
            <person name="Thomas B.C."/>
            <person name="Singh A."/>
            <person name="Wilkins M.J."/>
            <person name="Karaoz U."/>
            <person name="Brodie E.L."/>
            <person name="Williams K.H."/>
            <person name="Hubbard S.S."/>
            <person name="Banfield J.F."/>
        </authorList>
    </citation>
    <scope>NUCLEOTIDE SEQUENCE [LARGE SCALE GENOMIC DNA]</scope>
</reference>
<accession>A0A1G2HKN9</accession>
<proteinExistence type="predicted"/>
<comment type="caution">
    <text evidence="2">The sequence shown here is derived from an EMBL/GenBank/DDBJ whole genome shotgun (WGS) entry which is preliminary data.</text>
</comment>
<dbReference type="Proteomes" id="UP000178991">
    <property type="component" value="Unassembled WGS sequence"/>
</dbReference>
<organism evidence="2 3">
    <name type="scientific">Candidatus Staskawiczbacteria bacterium RIFCSPHIGHO2_01_FULL_34_27</name>
    <dbReference type="NCBI Taxonomy" id="1802199"/>
    <lineage>
        <taxon>Bacteria</taxon>
        <taxon>Candidatus Staskawicziibacteriota</taxon>
    </lineage>
</organism>
<dbReference type="AlphaFoldDB" id="A0A1G2HKN9"/>
<evidence type="ECO:0000313" key="3">
    <source>
        <dbReference type="Proteomes" id="UP000178991"/>
    </source>
</evidence>
<protein>
    <submittedName>
        <fullName evidence="2">Uncharacterized protein</fullName>
    </submittedName>
</protein>
<sequence>MNKNIFIITIVGVLLLSANFIYAEEIKRSLKPIQRIEELRTKAQENIKEKREAVKVKMRQIKDTTKQNATDRILNQMEKLNQVWASHFTNVLDRLEAVLEKIKSRKDKALANGKDVSLVIEAITKAEASIDAARVALEIQAQKTYVVDPGTISQETTTQEGQNNLISDFRTQFKALRELLFADLKSLRDGAMKDARDSVKDVIKILSEIPGVDD</sequence>
<feature type="coiled-coil region" evidence="1">
    <location>
        <begin position="33"/>
        <end position="60"/>
    </location>
</feature>
<keyword evidence="1" id="KW-0175">Coiled coil</keyword>
<evidence type="ECO:0000256" key="1">
    <source>
        <dbReference type="SAM" id="Coils"/>
    </source>
</evidence>
<dbReference type="EMBL" id="MHOL01000013">
    <property type="protein sequence ID" value="OGZ62791.1"/>
    <property type="molecule type" value="Genomic_DNA"/>
</dbReference>
<name>A0A1G2HKN9_9BACT</name>
<gene>
    <name evidence="2" type="ORF">A2639_00395</name>
</gene>